<protein>
    <recommendedName>
        <fullName evidence="2">Amine oxidase domain-containing protein</fullName>
    </recommendedName>
</protein>
<evidence type="ECO:0008006" key="2">
    <source>
        <dbReference type="Google" id="ProtNLM"/>
    </source>
</evidence>
<sequence length="67" mass="6915">GGKDASIIGLSQIINQTGNDRLSPKLPIEGLYLVGGDAGGWGIGTELAAKSALMCAEQIMEKKDLLS</sequence>
<organism evidence="1">
    <name type="scientific">marine sediment metagenome</name>
    <dbReference type="NCBI Taxonomy" id="412755"/>
    <lineage>
        <taxon>unclassified sequences</taxon>
        <taxon>metagenomes</taxon>
        <taxon>ecological metagenomes</taxon>
    </lineage>
</organism>
<name>X1BZC5_9ZZZZ</name>
<reference evidence="1" key="1">
    <citation type="journal article" date="2014" name="Front. Microbiol.">
        <title>High frequency of phylogenetically diverse reductive dehalogenase-homologous genes in deep subseafloor sedimentary metagenomes.</title>
        <authorList>
            <person name="Kawai M."/>
            <person name="Futagami T."/>
            <person name="Toyoda A."/>
            <person name="Takaki Y."/>
            <person name="Nishi S."/>
            <person name="Hori S."/>
            <person name="Arai W."/>
            <person name="Tsubouchi T."/>
            <person name="Morono Y."/>
            <person name="Uchiyama I."/>
            <person name="Ito T."/>
            <person name="Fujiyama A."/>
            <person name="Inagaki F."/>
            <person name="Takami H."/>
        </authorList>
    </citation>
    <scope>NUCLEOTIDE SEQUENCE</scope>
    <source>
        <strain evidence="1">Expedition CK06-06</strain>
    </source>
</reference>
<accession>X1BZC5</accession>
<dbReference type="AlphaFoldDB" id="X1BZC5"/>
<evidence type="ECO:0000313" key="1">
    <source>
        <dbReference type="EMBL" id="GAG86447.1"/>
    </source>
</evidence>
<comment type="caution">
    <text evidence="1">The sequence shown here is derived from an EMBL/GenBank/DDBJ whole genome shotgun (WGS) entry which is preliminary data.</text>
</comment>
<feature type="non-terminal residue" evidence="1">
    <location>
        <position position="1"/>
    </location>
</feature>
<gene>
    <name evidence="1" type="ORF">S01H4_22309</name>
</gene>
<proteinExistence type="predicted"/>
<dbReference type="EMBL" id="BART01010203">
    <property type="protein sequence ID" value="GAG86447.1"/>
    <property type="molecule type" value="Genomic_DNA"/>
</dbReference>